<keyword evidence="9" id="KW-0805">Transcription regulation</keyword>
<dbReference type="Gene3D" id="1.10.720.30">
    <property type="entry name" value="SAP domain"/>
    <property type="match status" value="1"/>
</dbReference>
<dbReference type="PANTHER" id="PTHR15683:SF6">
    <property type="entry name" value="SCAFFOLD ATTACHMENT FACTOR B1"/>
    <property type="match status" value="1"/>
</dbReference>
<dbReference type="InterPro" id="IPR034781">
    <property type="entry name" value="SAFB1_2_RBD"/>
</dbReference>
<evidence type="ECO:0000256" key="8">
    <source>
        <dbReference type="ARBA" id="ARBA00022990"/>
    </source>
</evidence>
<feature type="region of interest" description="Disordered" evidence="14">
    <location>
        <begin position="67"/>
        <end position="119"/>
    </location>
</feature>
<feature type="region of interest" description="Disordered" evidence="14">
    <location>
        <begin position="1"/>
        <end position="28"/>
    </location>
</feature>
<dbReference type="Pfam" id="PF00076">
    <property type="entry name" value="RRM_1"/>
    <property type="match status" value="1"/>
</dbReference>
<dbReference type="GO" id="GO:0006357">
    <property type="term" value="P:regulation of transcription by RNA polymerase II"/>
    <property type="evidence" value="ECO:0007669"/>
    <property type="project" value="TreeGrafter"/>
</dbReference>
<keyword evidence="7 13" id="KW-0694">RNA-binding</keyword>
<evidence type="ECO:0000256" key="5">
    <source>
        <dbReference type="ARBA" id="ARBA00022553"/>
    </source>
</evidence>
<feature type="compositionally biased region" description="Polar residues" evidence="14">
    <location>
        <begin position="541"/>
        <end position="554"/>
    </location>
</feature>
<keyword evidence="8" id="KW-0007">Acetylation</keyword>
<feature type="region of interest" description="Disordered" evidence="14">
    <location>
        <begin position="476"/>
        <end position="606"/>
    </location>
</feature>
<feature type="region of interest" description="Disordered" evidence="14">
    <location>
        <begin position="726"/>
        <end position="771"/>
    </location>
</feature>
<feature type="compositionally biased region" description="Basic and acidic residues" evidence="14">
    <location>
        <begin position="342"/>
        <end position="359"/>
    </location>
</feature>
<evidence type="ECO:0000256" key="11">
    <source>
        <dbReference type="ARBA" id="ARBA00023163"/>
    </source>
</evidence>
<dbReference type="InterPro" id="IPR012677">
    <property type="entry name" value="Nucleotide-bd_a/b_plait_sf"/>
</dbReference>
<evidence type="ECO:0000256" key="7">
    <source>
        <dbReference type="ARBA" id="ARBA00022884"/>
    </source>
</evidence>
<keyword evidence="2" id="KW-0488">Methylation</keyword>
<dbReference type="Pfam" id="PF02037">
    <property type="entry name" value="SAP"/>
    <property type="match status" value="1"/>
</dbReference>
<keyword evidence="17" id="KW-1185">Reference proteome</keyword>
<evidence type="ECO:0000313" key="17">
    <source>
        <dbReference type="Proteomes" id="UP000198323"/>
    </source>
</evidence>
<dbReference type="FunFam" id="3.30.70.330:FF:000897">
    <property type="entry name" value="Scaffold attachment factor B2"/>
    <property type="match status" value="1"/>
</dbReference>
<feature type="region of interest" description="Disordered" evidence="14">
    <location>
        <begin position="230"/>
        <end position="407"/>
    </location>
</feature>
<reference evidence="16 17" key="1">
    <citation type="submission" date="2016-07" db="EMBL/GenBank/DDBJ databases">
        <title>Disparate Historic Effective Population Sizes Predicted by Modern Levels of Genome Diversity for the Scaled Quail (Callipepla squamata) and the Northern Bobwhite (Colinus virginianus): Inferences from First and Second Generation Draft Genome Assemblies for Sympatric New World Quail.</title>
        <authorList>
            <person name="Oldeschulte D.L."/>
            <person name="Halley Y.A."/>
            <person name="Bhattarai E.K."/>
            <person name="Brashear W.A."/>
            <person name="Hill J."/>
            <person name="Metz R.P."/>
            <person name="Johnson C.D."/>
            <person name="Rollins D."/>
            <person name="Peterson M.J."/>
            <person name="Bickhart D.M."/>
            <person name="Decker J.E."/>
            <person name="Seabury C.M."/>
        </authorList>
    </citation>
    <scope>NUCLEOTIDE SEQUENCE [LARGE SCALE GENOMIC DNA]</scope>
    <source>
        <strain evidence="16 17">Texas</strain>
        <tissue evidence="16">Leg muscle</tissue>
    </source>
</reference>
<feature type="compositionally biased region" description="Low complexity" evidence="14">
    <location>
        <begin position="309"/>
        <end position="319"/>
    </location>
</feature>
<comment type="subcellular location">
    <subcellularLocation>
        <location evidence="1">Nucleus</location>
    </subcellularLocation>
</comment>
<dbReference type="SMART" id="SM00360">
    <property type="entry name" value="RRM"/>
    <property type="match status" value="1"/>
</dbReference>
<dbReference type="GO" id="GO:0003723">
    <property type="term" value="F:RNA binding"/>
    <property type="evidence" value="ECO:0007669"/>
    <property type="project" value="UniProtKB-UniRule"/>
</dbReference>
<feature type="compositionally biased region" description="Basic and acidic residues" evidence="14">
    <location>
        <begin position="726"/>
        <end position="752"/>
    </location>
</feature>
<dbReference type="InterPro" id="IPR003034">
    <property type="entry name" value="SAP_dom"/>
</dbReference>
<evidence type="ECO:0000256" key="14">
    <source>
        <dbReference type="SAM" id="MobiDB-lite"/>
    </source>
</evidence>
<dbReference type="InterPro" id="IPR036361">
    <property type="entry name" value="SAP_dom_sf"/>
</dbReference>
<evidence type="ECO:0000256" key="1">
    <source>
        <dbReference type="ARBA" id="ARBA00004123"/>
    </source>
</evidence>
<evidence type="ECO:0000256" key="13">
    <source>
        <dbReference type="PROSITE-ProRule" id="PRU00176"/>
    </source>
</evidence>
<dbReference type="GO" id="GO:0043565">
    <property type="term" value="F:sequence-specific DNA binding"/>
    <property type="evidence" value="ECO:0007669"/>
    <property type="project" value="TreeGrafter"/>
</dbReference>
<feature type="compositionally biased region" description="Basic and acidic residues" evidence="14">
    <location>
        <begin position="374"/>
        <end position="397"/>
    </location>
</feature>
<feature type="region of interest" description="Disordered" evidence="14">
    <location>
        <begin position="620"/>
        <end position="673"/>
    </location>
</feature>
<evidence type="ECO:0000256" key="9">
    <source>
        <dbReference type="ARBA" id="ARBA00023015"/>
    </source>
</evidence>
<evidence type="ECO:0000256" key="4">
    <source>
        <dbReference type="ARBA" id="ARBA00022499"/>
    </source>
</evidence>
<sequence length="771" mass="86423">MAEGQPAAGLGELACPGGPAALGSEPETRRLSELRVIDLRAELKRRNLDTGGNKSCLLYTSRCAIEDEGGDPDEIPMASELSNKRLSKRMSKGRKPEEEGVEDNGLEENSRDGQEDIEASLDTLQDIDMMDISVLDEAEIDNSSAVDCGEDYSPDNILDSLSDNKDNVDAEMKELPDQLTENEEDYDEIENNVDSSSDLIEMKKMEKLHLEPENEKILDILGETCKSELLNEETSEAEQPRAQEASNVMPGTRLAEEEDALGAAQSEEDALDLDSKSAQAMARKEAKRLVVAKGETSEQTLEEEKLDSDSVGVESVSDQSSKRCQGLEASSGETAERGAGPEGKDSREDGKKAEDKANAEESPATKESSASEGADQKKSSVEEDRDTKLISKDEKGRTAGGSGRNFWVSGLASTTRATDLKNLFSKYGKVVGAKVVTNARSPGARCYGFVTMSTAEEATKCITHLHKTELHGKIISVEKAKNEPAGKRASEKKESESKKETGSERASGSKRDEKSDQKDDSRKAEDKDEKERKEKDEQKSASSEQPKSTKSGSKGTERTVVMDKSKGEPVISVKTSTTSKDRVRGAAAREARHGTALLRADRTEPRSPELVLLLSGLWSSVKSQDRKSESRERQGIVPFDKIKAQRKMREAEQRRTRERRERQQHLQTIREREERERLEIARERLEIERQRLERERMERERLERERMHIEHERRREQDRIQREREELRRQHEQLRYEQERRSAMRRPYDMDGRYGSTARGRETAAGSRAEG</sequence>
<dbReference type="InterPro" id="IPR051738">
    <property type="entry name" value="SAF_Modulators"/>
</dbReference>
<feature type="domain" description="RRM" evidence="15">
    <location>
        <begin position="404"/>
        <end position="482"/>
    </location>
</feature>
<feature type="compositionally biased region" description="Acidic residues" evidence="14">
    <location>
        <begin position="256"/>
        <end position="272"/>
    </location>
</feature>
<feature type="compositionally biased region" description="Basic and acidic residues" evidence="14">
    <location>
        <begin position="579"/>
        <end position="606"/>
    </location>
</feature>
<feature type="compositionally biased region" description="Basic and acidic residues" evidence="14">
    <location>
        <begin position="476"/>
        <end position="539"/>
    </location>
</feature>
<dbReference type="Proteomes" id="UP000198323">
    <property type="component" value="Unassembled WGS sequence"/>
</dbReference>
<dbReference type="STRING" id="9009.A0A226MX78"/>
<evidence type="ECO:0000256" key="2">
    <source>
        <dbReference type="ARBA" id="ARBA00022481"/>
    </source>
</evidence>
<feature type="compositionally biased region" description="Basic and acidic residues" evidence="14">
    <location>
        <begin position="162"/>
        <end position="176"/>
    </location>
</feature>
<evidence type="ECO:0000256" key="12">
    <source>
        <dbReference type="ARBA" id="ARBA00023242"/>
    </source>
</evidence>
<dbReference type="PANTHER" id="PTHR15683">
    <property type="entry name" value="SCAFFOLD ATTACHMENT FACTOR B-RELATED"/>
    <property type="match status" value="1"/>
</dbReference>
<dbReference type="InterPro" id="IPR035979">
    <property type="entry name" value="RBD_domain_sf"/>
</dbReference>
<dbReference type="SUPFAM" id="SSF54928">
    <property type="entry name" value="RNA-binding domain, RBD"/>
    <property type="match status" value="1"/>
</dbReference>
<proteinExistence type="predicted"/>
<evidence type="ECO:0000256" key="10">
    <source>
        <dbReference type="ARBA" id="ARBA00023125"/>
    </source>
</evidence>
<evidence type="ECO:0000313" key="16">
    <source>
        <dbReference type="EMBL" id="OXB59936.1"/>
    </source>
</evidence>
<accession>A0A226MX78</accession>
<dbReference type="InterPro" id="IPR000504">
    <property type="entry name" value="RRM_dom"/>
</dbReference>
<keyword evidence="10" id="KW-0238">DNA-binding</keyword>
<keyword evidence="6" id="KW-0832">Ubl conjugation</keyword>
<dbReference type="GO" id="GO:0005634">
    <property type="term" value="C:nucleus"/>
    <property type="evidence" value="ECO:0007669"/>
    <property type="project" value="UniProtKB-SubCell"/>
</dbReference>
<keyword evidence="4" id="KW-1017">Isopeptide bond</keyword>
<keyword evidence="5" id="KW-0597">Phosphoprotein</keyword>
<comment type="caution">
    <text evidence="16">The sequence shown here is derived from an EMBL/GenBank/DDBJ whole genome shotgun (WGS) entry which is preliminary data.</text>
</comment>
<feature type="compositionally biased region" description="Basic and acidic residues" evidence="14">
    <location>
        <begin position="623"/>
        <end position="673"/>
    </location>
</feature>
<feature type="compositionally biased region" description="Acidic residues" evidence="14">
    <location>
        <begin position="180"/>
        <end position="191"/>
    </location>
</feature>
<feature type="region of interest" description="Disordered" evidence="14">
    <location>
        <begin position="145"/>
        <end position="198"/>
    </location>
</feature>
<keyword evidence="3" id="KW-0678">Repressor</keyword>
<dbReference type="EMBL" id="MCFN01000360">
    <property type="protein sequence ID" value="OXB59936.1"/>
    <property type="molecule type" value="Genomic_DNA"/>
</dbReference>
<evidence type="ECO:0000259" key="15">
    <source>
        <dbReference type="PROSITE" id="PS50102"/>
    </source>
</evidence>
<keyword evidence="12" id="KW-0539">Nucleus</keyword>
<dbReference type="SMART" id="SM00513">
    <property type="entry name" value="SAP"/>
    <property type="match status" value="1"/>
</dbReference>
<evidence type="ECO:0000256" key="3">
    <source>
        <dbReference type="ARBA" id="ARBA00022491"/>
    </source>
</evidence>
<dbReference type="OrthoDB" id="6159259at2759"/>
<name>A0A226MX78_CALSU</name>
<keyword evidence="11" id="KW-0804">Transcription</keyword>
<dbReference type="CDD" id="cd12679">
    <property type="entry name" value="RRM_SAFB1_SAFB2"/>
    <property type="match status" value="1"/>
</dbReference>
<dbReference type="Gene3D" id="3.30.70.330">
    <property type="match status" value="1"/>
</dbReference>
<feature type="compositionally biased region" description="Basic and acidic residues" evidence="14">
    <location>
        <begin position="555"/>
        <end position="567"/>
    </location>
</feature>
<dbReference type="GO" id="GO:0050684">
    <property type="term" value="P:regulation of mRNA processing"/>
    <property type="evidence" value="ECO:0007669"/>
    <property type="project" value="TreeGrafter"/>
</dbReference>
<dbReference type="AlphaFoldDB" id="A0A226MX78"/>
<protein>
    <recommendedName>
        <fullName evidence="15">RRM domain-containing protein</fullName>
    </recommendedName>
</protein>
<organism evidence="16 17">
    <name type="scientific">Callipepla squamata</name>
    <name type="common">Scaled quail</name>
    <dbReference type="NCBI Taxonomy" id="9009"/>
    <lineage>
        <taxon>Eukaryota</taxon>
        <taxon>Metazoa</taxon>
        <taxon>Chordata</taxon>
        <taxon>Craniata</taxon>
        <taxon>Vertebrata</taxon>
        <taxon>Euteleostomi</taxon>
        <taxon>Archelosauria</taxon>
        <taxon>Archosauria</taxon>
        <taxon>Dinosauria</taxon>
        <taxon>Saurischia</taxon>
        <taxon>Theropoda</taxon>
        <taxon>Coelurosauria</taxon>
        <taxon>Aves</taxon>
        <taxon>Neognathae</taxon>
        <taxon>Galloanserae</taxon>
        <taxon>Galliformes</taxon>
        <taxon>Odontophoridae</taxon>
        <taxon>Callipepla</taxon>
    </lineage>
</organism>
<evidence type="ECO:0000256" key="6">
    <source>
        <dbReference type="ARBA" id="ARBA00022843"/>
    </source>
</evidence>
<gene>
    <name evidence="16" type="ORF">ASZ78_008072</name>
</gene>
<dbReference type="PROSITE" id="PS50102">
    <property type="entry name" value="RRM"/>
    <property type="match status" value="1"/>
</dbReference>